<dbReference type="InterPro" id="IPR002642">
    <property type="entry name" value="LysoPLipase_cat_dom"/>
</dbReference>
<feature type="region of interest" description="Disordered" evidence="8">
    <location>
        <begin position="1"/>
        <end position="93"/>
    </location>
</feature>
<feature type="compositionally biased region" description="Polar residues" evidence="8">
    <location>
        <begin position="68"/>
        <end position="77"/>
    </location>
</feature>
<dbReference type="PROSITE" id="PS51210">
    <property type="entry name" value="PLA2C"/>
    <property type="match status" value="1"/>
</dbReference>
<dbReference type="InterPro" id="IPR035892">
    <property type="entry name" value="C2_domain_sf"/>
</dbReference>
<dbReference type="SUPFAM" id="SSF49562">
    <property type="entry name" value="C2 domain (Calcium/lipid-binding domain, CaLB)"/>
    <property type="match status" value="1"/>
</dbReference>
<dbReference type="EMBL" id="JAZGQO010000001">
    <property type="protein sequence ID" value="KAK6194954.1"/>
    <property type="molecule type" value="Genomic_DNA"/>
</dbReference>
<feature type="region of interest" description="Disordered" evidence="8">
    <location>
        <begin position="519"/>
        <end position="571"/>
    </location>
</feature>
<comment type="subcellular location">
    <subcellularLocation>
        <location evidence="1">Cytoplasm</location>
    </subcellularLocation>
</comment>
<dbReference type="AlphaFoldDB" id="A0AAN8QH05"/>
<gene>
    <name evidence="11" type="ORF">SNE40_000480</name>
</gene>
<proteinExistence type="predicted"/>
<dbReference type="InterPro" id="IPR016035">
    <property type="entry name" value="Acyl_Trfase/lysoPLipase"/>
</dbReference>
<protein>
    <recommendedName>
        <fullName evidence="2 7">Phospholipase A2</fullName>
        <ecNumber evidence="2 7">3.1.1.4</ecNumber>
    </recommendedName>
</protein>
<feature type="domain" description="PLA2c" evidence="10">
    <location>
        <begin position="232"/>
        <end position="893"/>
    </location>
</feature>
<dbReference type="GO" id="GO:0046475">
    <property type="term" value="P:glycerophospholipid catabolic process"/>
    <property type="evidence" value="ECO:0007669"/>
    <property type="project" value="TreeGrafter"/>
</dbReference>
<dbReference type="SMART" id="SM00239">
    <property type="entry name" value="C2"/>
    <property type="match status" value="1"/>
</dbReference>
<feature type="compositionally biased region" description="Polar residues" evidence="8">
    <location>
        <begin position="40"/>
        <end position="58"/>
    </location>
</feature>
<evidence type="ECO:0000256" key="7">
    <source>
        <dbReference type="RuleBase" id="RU362102"/>
    </source>
</evidence>
<dbReference type="EC" id="3.1.1.4" evidence="2 7"/>
<comment type="domain">
    <text evidence="7">The N-terminal C2 domain associates with lipid membranes upon calcium binding.</text>
</comment>
<keyword evidence="4 6" id="KW-0378">Hydrolase</keyword>
<accession>A0AAN8QH05</accession>
<sequence>MNDKHSKPQAITSSSSVTSTPSPKSVHFVLPEESHHSRSIMGTLSPESANTNKSSYCFTRSPRKATRRPSSLTTSESGFLPPPKSPSAAKSRRMDGFSGFDPYQVFEVNHLPCMILTVKVINGKNISSGWAQDLVDTPDPYIRLRVRNAPNSKQRTKTIDNECNPVWNETFTFLLDFRDKNIIQFDLMEANYMYDQVMGTVYFDTCKLQIDEWHHEKLIFYETSQVFVEILLQWDKNPTLRYSLCLCEGEKSFRENRRLKAYEGLNKLLGDRGPKSVSEVPTVAVIGSGGGFRAMTAFSGVFKALINTGILDCTTYAGGLSGSSWFLSTLYSHPDWPNVDPDVIIQELMKNVDSSILWLLKPKSVYRYLDRILQKRREGQPVSFTDFFGHMVGETLLKGRLDVKLTDQRARISDGAAPMPLYTCVHVKKDVPARSFQEWVEFTPYEIGFPKYGTFMDSTLFGSKFFMGKLCTKYEEAPLHFLQGIWGSAFCILFKRLLDDNRKLDPAEMIRQEMVKELEKNQEDELADSSDSSSDETDADGESSSSQEDGEKPQPVVTNGGGKGILKHKPDCKYENKKSGITIKVKQNGRRVGFAEGTNEDKNNVDVTDGKMTRKRSSRRMKKKSYWKGVLEGIFENKNFELLSTRAGRAAVIHNFMRGLSLQQTYPLSPFTPVHDRVADGDEFDGIFEMHPTNIKHIYMVDAGLTFNSPYPLVLRPQRGVDIILSFDFSARPSDCTPPFKELLLAEKWAKLNRLPFPPIDPTIVDREGLKELYIFKHPTDPCCPIVLHFPLVNIAFREFSKPGVKRESKEDLEFANFDLFDDPATPYSTFNFKYSHEQFTRLSKLTEFNTLLHLEEIKSSLAECVERKRANPNRKSINAKSFKLLRMQSIKERRKLKKFVERVDSSVRSSCHGSESSPLSSPDVQQEVYQTNGDGEPSSNRDATLKRHGVPRKSTLSSLNSITENISLNSPTDEKERFYSTRDTKRQCGFWPKPAQYIDDESDIEDDDVWYDAVCNSEDDEDYEISIFANT</sequence>
<dbReference type="Gene3D" id="2.60.40.150">
    <property type="entry name" value="C2 domain"/>
    <property type="match status" value="1"/>
</dbReference>
<dbReference type="PANTHER" id="PTHR10728">
    <property type="entry name" value="CYTOSOLIC PHOSPHOLIPASE A2"/>
    <property type="match status" value="1"/>
</dbReference>
<keyword evidence="3 7" id="KW-0963">Cytoplasm</keyword>
<evidence type="ECO:0000256" key="4">
    <source>
        <dbReference type="ARBA" id="ARBA00022801"/>
    </source>
</evidence>
<dbReference type="Pfam" id="PF00168">
    <property type="entry name" value="C2"/>
    <property type="match status" value="1"/>
</dbReference>
<evidence type="ECO:0000256" key="2">
    <source>
        <dbReference type="ARBA" id="ARBA00013278"/>
    </source>
</evidence>
<dbReference type="GO" id="GO:0005509">
    <property type="term" value="F:calcium ion binding"/>
    <property type="evidence" value="ECO:0007669"/>
    <property type="project" value="TreeGrafter"/>
</dbReference>
<dbReference type="Proteomes" id="UP001347796">
    <property type="component" value="Unassembled WGS sequence"/>
</dbReference>
<keyword evidence="6 7" id="KW-0442">Lipid degradation</keyword>
<dbReference type="Pfam" id="PF01735">
    <property type="entry name" value="PLA2_B"/>
    <property type="match status" value="2"/>
</dbReference>
<comment type="caution">
    <text evidence="11">The sequence shown here is derived from an EMBL/GenBank/DDBJ whole genome shotgun (WGS) entry which is preliminary data.</text>
</comment>
<keyword evidence="7" id="KW-0106">Calcium</keyword>
<feature type="compositionally biased region" description="Acidic residues" evidence="8">
    <location>
        <begin position="524"/>
        <end position="541"/>
    </location>
</feature>
<evidence type="ECO:0000256" key="5">
    <source>
        <dbReference type="ARBA" id="ARBA00023098"/>
    </source>
</evidence>
<evidence type="ECO:0000256" key="3">
    <source>
        <dbReference type="ARBA" id="ARBA00022490"/>
    </source>
</evidence>
<dbReference type="GO" id="GO:0047498">
    <property type="term" value="F:calcium-dependent phospholipase A2 activity"/>
    <property type="evidence" value="ECO:0007669"/>
    <property type="project" value="TreeGrafter"/>
</dbReference>
<keyword evidence="5 6" id="KW-0443">Lipid metabolism</keyword>
<feature type="domain" description="C2" evidence="9">
    <location>
        <begin position="97"/>
        <end position="218"/>
    </location>
</feature>
<feature type="compositionally biased region" description="Low complexity" evidence="8">
    <location>
        <begin position="12"/>
        <end position="26"/>
    </location>
</feature>
<dbReference type="Gene3D" id="3.40.1090.10">
    <property type="entry name" value="Cytosolic phospholipase A2 catalytic domain"/>
    <property type="match status" value="1"/>
</dbReference>
<evidence type="ECO:0000256" key="8">
    <source>
        <dbReference type="SAM" id="MobiDB-lite"/>
    </source>
</evidence>
<evidence type="ECO:0000313" key="11">
    <source>
        <dbReference type="EMBL" id="KAK6194954.1"/>
    </source>
</evidence>
<evidence type="ECO:0000259" key="10">
    <source>
        <dbReference type="PROSITE" id="PS51210"/>
    </source>
</evidence>
<feature type="region of interest" description="Disordered" evidence="8">
    <location>
        <begin position="909"/>
        <end position="953"/>
    </location>
</feature>
<keyword evidence="7" id="KW-0479">Metal-binding</keyword>
<name>A0AAN8QH05_PATCE</name>
<dbReference type="PROSITE" id="PS50004">
    <property type="entry name" value="C2"/>
    <property type="match status" value="1"/>
</dbReference>
<dbReference type="SMART" id="SM00022">
    <property type="entry name" value="PLAc"/>
    <property type="match status" value="1"/>
</dbReference>
<evidence type="ECO:0000256" key="1">
    <source>
        <dbReference type="ARBA" id="ARBA00004496"/>
    </source>
</evidence>
<evidence type="ECO:0000259" key="9">
    <source>
        <dbReference type="PROSITE" id="PS50004"/>
    </source>
</evidence>
<evidence type="ECO:0000256" key="6">
    <source>
        <dbReference type="PROSITE-ProRule" id="PRU00555"/>
    </source>
</evidence>
<dbReference type="GO" id="GO:0005544">
    <property type="term" value="F:calcium-dependent phospholipid binding"/>
    <property type="evidence" value="ECO:0007669"/>
    <property type="project" value="TreeGrafter"/>
</dbReference>
<reference evidence="11 12" key="1">
    <citation type="submission" date="2024-01" db="EMBL/GenBank/DDBJ databases">
        <title>The genome of the rayed Mediterranean limpet Patella caerulea (Linnaeus, 1758).</title>
        <authorList>
            <person name="Anh-Thu Weber A."/>
            <person name="Halstead-Nussloch G."/>
        </authorList>
    </citation>
    <scope>NUCLEOTIDE SEQUENCE [LARGE SCALE GENOMIC DNA]</scope>
    <source>
        <strain evidence="11">AATW-2023a</strain>
        <tissue evidence="11">Whole specimen</tissue>
    </source>
</reference>
<dbReference type="GO" id="GO:0005829">
    <property type="term" value="C:cytosol"/>
    <property type="evidence" value="ECO:0007669"/>
    <property type="project" value="TreeGrafter"/>
</dbReference>
<dbReference type="PANTHER" id="PTHR10728:SF40">
    <property type="entry name" value="PATATIN FAMILY PROTEIN"/>
    <property type="match status" value="1"/>
</dbReference>
<keyword evidence="12" id="KW-1185">Reference proteome</keyword>
<comment type="catalytic activity">
    <reaction evidence="7">
        <text>a 1,2-diacyl-sn-glycero-3-phosphocholine + H2O = a 1-acyl-sn-glycero-3-phosphocholine + a fatty acid + H(+)</text>
        <dbReference type="Rhea" id="RHEA:15801"/>
        <dbReference type="ChEBI" id="CHEBI:15377"/>
        <dbReference type="ChEBI" id="CHEBI:15378"/>
        <dbReference type="ChEBI" id="CHEBI:28868"/>
        <dbReference type="ChEBI" id="CHEBI:57643"/>
        <dbReference type="ChEBI" id="CHEBI:58168"/>
        <dbReference type="EC" id="3.1.1.4"/>
    </reaction>
</comment>
<organism evidence="11 12">
    <name type="scientific">Patella caerulea</name>
    <name type="common">Rayed Mediterranean limpet</name>
    <dbReference type="NCBI Taxonomy" id="87958"/>
    <lineage>
        <taxon>Eukaryota</taxon>
        <taxon>Metazoa</taxon>
        <taxon>Spiralia</taxon>
        <taxon>Lophotrochozoa</taxon>
        <taxon>Mollusca</taxon>
        <taxon>Gastropoda</taxon>
        <taxon>Patellogastropoda</taxon>
        <taxon>Patelloidea</taxon>
        <taxon>Patellidae</taxon>
        <taxon>Patella</taxon>
    </lineage>
</organism>
<dbReference type="InterPro" id="IPR000008">
    <property type="entry name" value="C2_dom"/>
</dbReference>
<feature type="compositionally biased region" description="Polar residues" evidence="8">
    <location>
        <begin position="909"/>
        <end position="943"/>
    </location>
</feature>
<evidence type="ECO:0000313" key="12">
    <source>
        <dbReference type="Proteomes" id="UP001347796"/>
    </source>
</evidence>
<dbReference type="SUPFAM" id="SSF52151">
    <property type="entry name" value="FabD/lysophospholipase-like"/>
    <property type="match status" value="2"/>
</dbReference>